<dbReference type="STRING" id="391180.A0A2Y9IND7"/>
<dbReference type="InterPro" id="IPR039244">
    <property type="entry name" value="GALP"/>
</dbReference>
<evidence type="ECO:0000256" key="2">
    <source>
        <dbReference type="ARBA" id="ARBA00022729"/>
    </source>
</evidence>
<dbReference type="PANTHER" id="PTHR20950:SF1">
    <property type="entry name" value="GALANIN-LIKE PEPTIDE"/>
    <property type="match status" value="1"/>
</dbReference>
<proteinExistence type="predicted"/>
<evidence type="ECO:0000313" key="5">
    <source>
        <dbReference type="RefSeq" id="XP_022347565.1"/>
    </source>
</evidence>
<dbReference type="PANTHER" id="PTHR20950">
    <property type="entry name" value="GALANIN-RELATED PEPTIDE"/>
    <property type="match status" value="1"/>
</dbReference>
<feature type="compositionally biased region" description="Basic and acidic residues" evidence="3">
    <location>
        <begin position="97"/>
        <end position="125"/>
    </location>
</feature>
<feature type="region of interest" description="Disordered" evidence="3">
    <location>
        <begin position="88"/>
        <end position="178"/>
    </location>
</feature>
<keyword evidence="1" id="KW-0165">Cleavage on pair of basic residues</keyword>
<dbReference type="CTD" id="85569"/>
<evidence type="ECO:0000313" key="4">
    <source>
        <dbReference type="Proteomes" id="UP000248482"/>
    </source>
</evidence>
<keyword evidence="2" id="KW-0732">Signal</keyword>
<dbReference type="GeneID" id="111139549"/>
<dbReference type="GO" id="GO:0061844">
    <property type="term" value="P:antimicrobial humoral immune response mediated by antimicrobial peptide"/>
    <property type="evidence" value="ECO:0007669"/>
    <property type="project" value="TreeGrafter"/>
</dbReference>
<dbReference type="Proteomes" id="UP000248482">
    <property type="component" value="Unplaced"/>
</dbReference>
<dbReference type="OrthoDB" id="8721537at2759"/>
<sequence>MDANLRATASSPAGSEGWRSLRSGGGAPRGEQCVRVAGFPVLLLPCPRPQAQLSPPLPCPVLHLPQRADRGGKEKPALEVLDLWKALDGLRHPRPRRASERSLREASAKPETAGEHGKRGGHRQEPGTGASSPSRADSTPMLALTAPFRSTPPPRTRLWAQHVLPSQSQTFPHNLALT</sequence>
<reference evidence="5" key="1">
    <citation type="submission" date="2025-08" db="UniProtKB">
        <authorList>
            <consortium name="RefSeq"/>
        </authorList>
    </citation>
    <scope>IDENTIFICATION</scope>
    <source>
        <tissue evidence="5">Blood</tissue>
    </source>
</reference>
<dbReference type="RefSeq" id="XP_022347565.1">
    <property type="nucleotide sequence ID" value="XM_022491857.1"/>
</dbReference>
<evidence type="ECO:0000256" key="3">
    <source>
        <dbReference type="SAM" id="MobiDB-lite"/>
    </source>
</evidence>
<protein>
    <submittedName>
        <fullName evidence="5">Galanin-like peptide isoform X1</fullName>
    </submittedName>
</protein>
<feature type="region of interest" description="Disordered" evidence="3">
    <location>
        <begin position="1"/>
        <end position="31"/>
    </location>
</feature>
<dbReference type="GO" id="GO:0042595">
    <property type="term" value="P:behavioral response to starvation"/>
    <property type="evidence" value="ECO:0007669"/>
    <property type="project" value="TreeGrafter"/>
</dbReference>
<name>A0A2Y9IND7_ENHLU</name>
<dbReference type="AlphaFoldDB" id="A0A2Y9IND7"/>
<gene>
    <name evidence="5" type="primary">LOC111139549</name>
</gene>
<organism evidence="4 5">
    <name type="scientific">Enhydra lutris kenyoni</name>
    <name type="common">northern sea otter</name>
    <dbReference type="NCBI Taxonomy" id="391180"/>
    <lineage>
        <taxon>Eukaryota</taxon>
        <taxon>Metazoa</taxon>
        <taxon>Chordata</taxon>
        <taxon>Craniata</taxon>
        <taxon>Vertebrata</taxon>
        <taxon>Euteleostomi</taxon>
        <taxon>Mammalia</taxon>
        <taxon>Eutheria</taxon>
        <taxon>Laurasiatheria</taxon>
        <taxon>Carnivora</taxon>
        <taxon>Caniformia</taxon>
        <taxon>Musteloidea</taxon>
        <taxon>Mustelidae</taxon>
        <taxon>Lutrinae</taxon>
        <taxon>Enhydra</taxon>
    </lineage>
</organism>
<accession>A0A2Y9IND7</accession>
<evidence type="ECO:0000256" key="1">
    <source>
        <dbReference type="ARBA" id="ARBA00022685"/>
    </source>
</evidence>
<keyword evidence="4" id="KW-1185">Reference proteome</keyword>
<feature type="compositionally biased region" description="Polar residues" evidence="3">
    <location>
        <begin position="164"/>
        <end position="178"/>
    </location>
</feature>
<dbReference type="KEGG" id="elk:111139549"/>
<dbReference type="GO" id="GO:0050829">
    <property type="term" value="P:defense response to Gram-negative bacterium"/>
    <property type="evidence" value="ECO:0007669"/>
    <property type="project" value="TreeGrafter"/>
</dbReference>